<evidence type="ECO:0000313" key="2">
    <source>
        <dbReference type="Proteomes" id="UP000092631"/>
    </source>
</evidence>
<sequence>MSKGIKKTDNYFERVKQRANRTNYRYYFFDYLYFKGEVWGKKIGRMSGFILLFWYWWWVVVLPGNFLLINSVPEWSSLHLGYLGAMFLLICIFILARYRKARVQALLNRYRRSKHISAVQAYFLFLLPFVLFFLETWLFDEWGWTDCVRWNK</sequence>
<dbReference type="EMBL" id="CP015401">
    <property type="protein sequence ID" value="ANU57969.1"/>
    <property type="molecule type" value="Genomic_DNA"/>
</dbReference>
<dbReference type="RefSeq" id="WP_016274260.1">
    <property type="nucleotide sequence ID" value="NZ_CP015401.2"/>
</dbReference>
<gene>
    <name evidence="1" type="ORF">A4V03_10640</name>
</gene>
<accession>A0A1C7H0C1</accession>
<reference evidence="2" key="1">
    <citation type="submission" date="2016-04" db="EMBL/GenBank/DDBJ databases">
        <title>Complete Genome Sequences of Twelve Strains of a Stable Defined Moderately Diverse Mouse Microbiota 2 (sDMDMm2).</title>
        <authorList>
            <person name="Uchimura Y."/>
            <person name="Wyss M."/>
            <person name="Brugiroux S."/>
            <person name="Limenitakis J.P."/>
            <person name="Stecher B."/>
            <person name="McCoy K.D."/>
            <person name="Macpherson A.J."/>
        </authorList>
    </citation>
    <scope>NUCLEOTIDE SEQUENCE [LARGE SCALE GENOMIC DNA]</scope>
    <source>
        <strain evidence="2">I48</strain>
    </source>
</reference>
<dbReference type="OrthoDB" id="1039598at2"/>
<dbReference type="KEGG" id="bcae:A4V03_10640"/>
<name>A0A1C7H0C1_9BACE</name>
<evidence type="ECO:0000313" key="1">
    <source>
        <dbReference type="EMBL" id="ANU57969.1"/>
    </source>
</evidence>
<proteinExistence type="predicted"/>
<dbReference type="GeneID" id="82187598"/>
<protein>
    <submittedName>
        <fullName evidence="1">Uncharacterized protein</fullName>
    </submittedName>
</protein>
<dbReference type="Proteomes" id="UP000092631">
    <property type="component" value="Chromosome"/>
</dbReference>
<dbReference type="AlphaFoldDB" id="A0A1C7H0C1"/>
<organism evidence="1 2">
    <name type="scientific">Bacteroides caecimuris</name>
    <dbReference type="NCBI Taxonomy" id="1796613"/>
    <lineage>
        <taxon>Bacteria</taxon>
        <taxon>Pseudomonadati</taxon>
        <taxon>Bacteroidota</taxon>
        <taxon>Bacteroidia</taxon>
        <taxon>Bacteroidales</taxon>
        <taxon>Bacteroidaceae</taxon>
        <taxon>Bacteroides</taxon>
    </lineage>
</organism>
<keyword evidence="2" id="KW-1185">Reference proteome</keyword>